<evidence type="ECO:0000256" key="1">
    <source>
        <dbReference type="ARBA" id="ARBA00004167"/>
    </source>
</evidence>
<evidence type="ECO:0000256" key="5">
    <source>
        <dbReference type="ARBA" id="ARBA00023136"/>
    </source>
</evidence>
<evidence type="ECO:0000313" key="6">
    <source>
        <dbReference type="EMBL" id="MFC4870576.1"/>
    </source>
</evidence>
<dbReference type="Proteomes" id="UP001595818">
    <property type="component" value="Unassembled WGS sequence"/>
</dbReference>
<proteinExistence type="inferred from homology"/>
<dbReference type="EMBL" id="JBHSJJ010000001">
    <property type="protein sequence ID" value="MFC4870576.1"/>
    <property type="molecule type" value="Genomic_DNA"/>
</dbReference>
<keyword evidence="7" id="KW-1185">Reference proteome</keyword>
<dbReference type="Gene3D" id="1.20.1440.20">
    <property type="entry name" value="LemA-like domain"/>
    <property type="match status" value="1"/>
</dbReference>
<comment type="caution">
    <text evidence="6">The sequence shown here is derived from an EMBL/GenBank/DDBJ whole genome shotgun (WGS) entry which is preliminary data.</text>
</comment>
<dbReference type="Pfam" id="PF04011">
    <property type="entry name" value="LemA"/>
    <property type="match status" value="1"/>
</dbReference>
<comment type="subcellular location">
    <subcellularLocation>
        <location evidence="1">Membrane</location>
        <topology evidence="1">Single-pass membrane protein</topology>
    </subcellularLocation>
</comment>
<evidence type="ECO:0000256" key="2">
    <source>
        <dbReference type="ARBA" id="ARBA00008854"/>
    </source>
</evidence>
<dbReference type="RefSeq" id="WP_377061231.1">
    <property type="nucleotide sequence ID" value="NZ_JBHSJJ010000001.1"/>
</dbReference>
<keyword evidence="5" id="KW-0472">Membrane</keyword>
<dbReference type="PANTHER" id="PTHR34478:SF2">
    <property type="entry name" value="MEMBRANE PROTEIN"/>
    <property type="match status" value="1"/>
</dbReference>
<dbReference type="InterPro" id="IPR023353">
    <property type="entry name" value="LemA-like_dom_sf"/>
</dbReference>
<evidence type="ECO:0000256" key="3">
    <source>
        <dbReference type="ARBA" id="ARBA00022692"/>
    </source>
</evidence>
<keyword evidence="3" id="KW-0812">Transmembrane</keyword>
<accession>A0ABV9SW85</accession>
<evidence type="ECO:0000313" key="7">
    <source>
        <dbReference type="Proteomes" id="UP001595818"/>
    </source>
</evidence>
<dbReference type="InterPro" id="IPR007156">
    <property type="entry name" value="MamQ_LemA"/>
</dbReference>
<reference evidence="7" key="1">
    <citation type="journal article" date="2019" name="Int. J. Syst. Evol. Microbiol.">
        <title>The Global Catalogue of Microorganisms (GCM) 10K type strain sequencing project: providing services to taxonomists for standard genome sequencing and annotation.</title>
        <authorList>
            <consortium name="The Broad Institute Genomics Platform"/>
            <consortium name="The Broad Institute Genome Sequencing Center for Infectious Disease"/>
            <person name="Wu L."/>
            <person name="Ma J."/>
        </authorList>
    </citation>
    <scope>NUCLEOTIDE SEQUENCE [LARGE SCALE GENOMIC DNA]</scope>
    <source>
        <strain evidence="7">CGMCC 4.7466</strain>
    </source>
</reference>
<comment type="similarity">
    <text evidence="2">Belongs to the LemA family.</text>
</comment>
<keyword evidence="4" id="KW-1133">Transmembrane helix</keyword>
<name>A0ABV9SW85_9BACT</name>
<dbReference type="SUPFAM" id="SSF140478">
    <property type="entry name" value="LemA-like"/>
    <property type="match status" value="1"/>
</dbReference>
<protein>
    <submittedName>
        <fullName evidence="6">LemA family protein</fullName>
    </submittedName>
</protein>
<organism evidence="6 7">
    <name type="scientific">Negadavirga shengliensis</name>
    <dbReference type="NCBI Taxonomy" id="1389218"/>
    <lineage>
        <taxon>Bacteria</taxon>
        <taxon>Pseudomonadati</taxon>
        <taxon>Bacteroidota</taxon>
        <taxon>Cytophagia</taxon>
        <taxon>Cytophagales</taxon>
        <taxon>Cyclobacteriaceae</taxon>
        <taxon>Negadavirga</taxon>
    </lineage>
</organism>
<sequence>MAVVLILFIFLALYVAAVYNRLVRLRNLAKEGWSGIDVQLKRRADLVPNLVDTVKAYAQHEKQLLEEITRLRSESIRPHSVKEQAETEQALTITLRKLMVVAEAYPDLRADTNFLKLQKQLSEIEDTLQKARRYYNGTVRELNTKIESFPSNVVAGVFSYSKYPFFELSDASARHAPEINL</sequence>
<dbReference type="PANTHER" id="PTHR34478">
    <property type="entry name" value="PROTEIN LEMA"/>
    <property type="match status" value="1"/>
</dbReference>
<gene>
    <name evidence="6" type="ORF">ACFPFU_02680</name>
</gene>
<evidence type="ECO:0000256" key="4">
    <source>
        <dbReference type="ARBA" id="ARBA00022989"/>
    </source>
</evidence>